<reference evidence="2 3" key="1">
    <citation type="submission" date="2018-06" db="EMBL/GenBank/DDBJ databases">
        <authorList>
            <consortium name="Pathogen Informatics"/>
            <person name="Doyle S."/>
        </authorList>
    </citation>
    <scope>NUCLEOTIDE SEQUENCE [LARGE SCALE GENOMIC DNA]</scope>
    <source>
        <strain evidence="2 3">NCTC10684</strain>
    </source>
</reference>
<dbReference type="EMBL" id="UFSM01000001">
    <property type="protein sequence ID" value="SUU90294.1"/>
    <property type="molecule type" value="Genomic_DNA"/>
</dbReference>
<dbReference type="Pfam" id="PF08818">
    <property type="entry name" value="DUF1801"/>
    <property type="match status" value="1"/>
</dbReference>
<name>A0A380WQ81_AMIAI</name>
<evidence type="ECO:0000259" key="1">
    <source>
        <dbReference type="Pfam" id="PF08818"/>
    </source>
</evidence>
<dbReference type="SUPFAM" id="SSF159888">
    <property type="entry name" value="YdhG-like"/>
    <property type="match status" value="1"/>
</dbReference>
<protein>
    <submittedName>
        <fullName evidence="2">Domain of uncharacterized function (DU1801)</fullName>
    </submittedName>
</protein>
<accession>A0A380WQ81</accession>
<evidence type="ECO:0000313" key="2">
    <source>
        <dbReference type="EMBL" id="SUU90294.1"/>
    </source>
</evidence>
<feature type="domain" description="YdhG-like" evidence="1">
    <location>
        <begin position="33"/>
        <end position="140"/>
    </location>
</feature>
<proteinExistence type="predicted"/>
<sequence>MMHRADVMDRLQADTAMPGAVAAAFAAFPAPVRGRLLEVRSLILSTAAETSGVGPLTETLKWGEPAYLTEASGSGTTIRLGWPRPGGQTCAVYFNCRTTLVDSFRTHFRDVFAYQGNRAILLEVAAPLPEAPLKICLATALTYHRRQN</sequence>
<dbReference type="RefSeq" id="WP_245432027.1">
    <property type="nucleotide sequence ID" value="NZ_BAAAVY010000002.1"/>
</dbReference>
<dbReference type="Proteomes" id="UP000254701">
    <property type="component" value="Unassembled WGS sequence"/>
</dbReference>
<evidence type="ECO:0000313" key="3">
    <source>
        <dbReference type="Proteomes" id="UP000254701"/>
    </source>
</evidence>
<gene>
    <name evidence="2" type="ORF">NCTC10684_03548</name>
</gene>
<organism evidence="2 3">
    <name type="scientific">Aminobacter aminovorans</name>
    <name type="common">Chelatobacter heintzii</name>
    <dbReference type="NCBI Taxonomy" id="83263"/>
    <lineage>
        <taxon>Bacteria</taxon>
        <taxon>Pseudomonadati</taxon>
        <taxon>Pseudomonadota</taxon>
        <taxon>Alphaproteobacteria</taxon>
        <taxon>Hyphomicrobiales</taxon>
        <taxon>Phyllobacteriaceae</taxon>
        <taxon>Aminobacter</taxon>
    </lineage>
</organism>
<dbReference type="AlphaFoldDB" id="A0A380WQ81"/>
<dbReference type="InterPro" id="IPR014922">
    <property type="entry name" value="YdhG-like"/>
</dbReference>